<dbReference type="eggNOG" id="ENOG502RWXH">
    <property type="taxonomic scope" value="Eukaryota"/>
</dbReference>
<dbReference type="HOGENOM" id="CLU_282854_0_0_1"/>
<organism evidence="1 2">
    <name type="scientific">Macrophomina phaseolina (strain MS6)</name>
    <name type="common">Charcoal rot fungus</name>
    <dbReference type="NCBI Taxonomy" id="1126212"/>
    <lineage>
        <taxon>Eukaryota</taxon>
        <taxon>Fungi</taxon>
        <taxon>Dikarya</taxon>
        <taxon>Ascomycota</taxon>
        <taxon>Pezizomycotina</taxon>
        <taxon>Dothideomycetes</taxon>
        <taxon>Dothideomycetes incertae sedis</taxon>
        <taxon>Botryosphaeriales</taxon>
        <taxon>Botryosphaeriaceae</taxon>
        <taxon>Macrophomina</taxon>
    </lineage>
</organism>
<comment type="caution">
    <text evidence="1">The sequence shown here is derived from an EMBL/GenBank/DDBJ whole genome shotgun (WGS) entry which is preliminary data.</text>
</comment>
<sequence>MEVKAFGQSLAANFTTVNCAMADALPSYKVLRDSSPSEVVSIFRNALFSAPHEAFSQHLLSGVVQGSILPHTFEIWIGVSKSPVPIKIALTQQGSLKVRRAAIRLFGKRLKSEEWRETWDGLGGVPGLLDLLSGLSVLEVKEFCGTVLCSVKGSGKAEKRQAIFKLLRSLLTGPLLPTEGTTAPHRDPDERPLTKYYERLVRKCPLEVVEDIYLRNLDETSGESKFDLLSTGYMVRNHRDFMERLAIQSIFEPRSGRTPPTNAPGLRELLQGGSSGSRAEPKFSTPMRFALDLLKRLASAEYANFPDELFSEGLVEPLLRKCRKKNVQWERILEIVKLTAEYLSRSPKAVAALQEKKRGCSSYRYRPAKKCLLSWTAELWTAHPAEFEQPLQLLIKLSHRKESGVDSFMFDGISEKARYGLLRLCFISVGWGDLDNNSHVKGMPSEYWKPPIFSWLNIDDAWALYQRLSNLGISASQISPDPEKFILSLLQRRSNNMEALQLCVEEFEKHKKKAMSSREQSDRASHARQALDWAIASKSLGVYKDAVLWARRFIRDALTIPELHQRNSYEARYLLTGDPGNLESDKHTVTSPRDQVVEANEILWIHLESFLMALREPAFNVTFWTSTFALFQNVIDLRQRVYSQALKKKTKRFSEEDIYMILWEDTLPLLVKAEKVVLQPGHERLGRNNTGGILGLHSCIQVTDGQASTYQFFDELAKARDQLWQEYRPTILPAVAALPEPYPRGLPIEHLTSCFRMRSSQPEKLTPYIASRARAVLFMDPVRAKTSFPEDEEMRTAIGEFVDSYQEALEIYIPKALPQAEKRKRVEEVWNHAIGPLSGDRMTLAEAYRYWRKKGSGNERVEFWPDASTEAPGQPEPLQYDLRVPKVEDPREIVEWNPIPPPVTPIKERKLSLTYIDVAKAMSCDNGLRVRSPWKDIHPTVPGVPAHQLCRMVKMSRTEDMEFDVVLALLLLDAKNGAKRRILTTPFPSEEDIRYPSIYLDEQYLARTTMNIESALDDLRRRREKESHSDSSTSLHSAIAQISRLSCQSQQFLVDLMQAHGIGNSCLQAYCVASPGIRLKLVWKISPPLSWTDFKSRKLQNQI</sequence>
<accession>K2RUP3</accession>
<evidence type="ECO:0000313" key="2">
    <source>
        <dbReference type="Proteomes" id="UP000007129"/>
    </source>
</evidence>
<dbReference type="EMBL" id="AHHD01000269">
    <property type="protein sequence ID" value="EKG16427.1"/>
    <property type="molecule type" value="Genomic_DNA"/>
</dbReference>
<dbReference type="VEuPathDB" id="FungiDB:MPH_06396"/>
<protein>
    <submittedName>
        <fullName evidence="1">Uncharacterized protein</fullName>
    </submittedName>
</protein>
<proteinExistence type="predicted"/>
<dbReference type="InParanoid" id="K2RUP3"/>
<dbReference type="OrthoDB" id="2549237at2759"/>
<reference evidence="1 2" key="1">
    <citation type="journal article" date="2012" name="BMC Genomics">
        <title>Tools to kill: Genome of one of the most destructive plant pathogenic fungi Macrophomina phaseolina.</title>
        <authorList>
            <person name="Islam M.S."/>
            <person name="Haque M.S."/>
            <person name="Islam M.M."/>
            <person name="Emdad E.M."/>
            <person name="Halim A."/>
            <person name="Hossen Q.M.M."/>
            <person name="Hossain M.Z."/>
            <person name="Ahmed B."/>
            <person name="Rahim S."/>
            <person name="Rahman M.S."/>
            <person name="Alam M.M."/>
            <person name="Hou S."/>
            <person name="Wan X."/>
            <person name="Saito J.A."/>
            <person name="Alam M."/>
        </authorList>
    </citation>
    <scope>NUCLEOTIDE SEQUENCE [LARGE SCALE GENOMIC DNA]</scope>
    <source>
        <strain evidence="1 2">MS6</strain>
    </source>
</reference>
<evidence type="ECO:0000313" key="1">
    <source>
        <dbReference type="EMBL" id="EKG16427.1"/>
    </source>
</evidence>
<name>K2RUP3_MACPH</name>
<dbReference type="Proteomes" id="UP000007129">
    <property type="component" value="Unassembled WGS sequence"/>
</dbReference>
<dbReference type="AlphaFoldDB" id="K2RUP3"/>
<gene>
    <name evidence="1" type="ORF">MPH_06396</name>
</gene>